<dbReference type="EMBL" id="PDNA01000216">
    <property type="protein sequence ID" value="PGH02981.1"/>
    <property type="molecule type" value="Genomic_DNA"/>
</dbReference>
<proteinExistence type="predicted"/>
<dbReference type="PANTHER" id="PTHR33875:SF2">
    <property type="entry name" value="ACR183CP"/>
    <property type="match status" value="1"/>
</dbReference>
<accession>A0A2B7X2H2</accession>
<dbReference type="PANTHER" id="PTHR33875">
    <property type="entry name" value="OS09G0542200 PROTEIN"/>
    <property type="match status" value="1"/>
</dbReference>
<sequence>MALAPKFAGLKLGEARTLHTLEIYLDYVCPFSAKLFKTFYKTVTPTINEKYASNLQVIFRQHVQPWHPSSTLTHEAGVAVLRLAPEKFWTFSEALFQEQDKYFDVNAVNEKRNETYSRLAKLGASVGVDESQMLKLLTVSDKPGPDGGLNTGNGVTNDLKLLIKANRVIGVHVSPTVFFNGIEEKSISSSFTTKEWEEWLQKNVV</sequence>
<comment type="caution">
    <text evidence="1">The sequence shown here is derived from an EMBL/GenBank/DDBJ whole genome shotgun (WGS) entry which is preliminary data.</text>
</comment>
<dbReference type="Proteomes" id="UP000224634">
    <property type="component" value="Unassembled WGS sequence"/>
</dbReference>
<keyword evidence="2" id="KW-1185">Reference proteome</keyword>
<evidence type="ECO:0000313" key="1">
    <source>
        <dbReference type="EMBL" id="PGH02981.1"/>
    </source>
</evidence>
<reference evidence="1 2" key="1">
    <citation type="submission" date="2017-10" db="EMBL/GenBank/DDBJ databases">
        <title>Comparative genomics in systemic dimorphic fungi from Ajellomycetaceae.</title>
        <authorList>
            <person name="Munoz J.F."/>
            <person name="Mcewen J.G."/>
            <person name="Clay O.K."/>
            <person name="Cuomo C.A."/>
        </authorList>
    </citation>
    <scope>NUCLEOTIDE SEQUENCE [LARGE SCALE GENOMIC DNA]</scope>
    <source>
        <strain evidence="1 2">UAMH7299</strain>
    </source>
</reference>
<dbReference type="InterPro" id="IPR036249">
    <property type="entry name" value="Thioredoxin-like_sf"/>
</dbReference>
<dbReference type="CDD" id="cd02972">
    <property type="entry name" value="DsbA_family"/>
    <property type="match status" value="1"/>
</dbReference>
<evidence type="ECO:0000313" key="2">
    <source>
        <dbReference type="Proteomes" id="UP000224634"/>
    </source>
</evidence>
<dbReference type="STRING" id="1447883.A0A2B7X2H2"/>
<dbReference type="AlphaFoldDB" id="A0A2B7X2H2"/>
<dbReference type="Gene3D" id="3.40.30.10">
    <property type="entry name" value="Glutaredoxin"/>
    <property type="match status" value="1"/>
</dbReference>
<name>A0A2B7X2H2_POLH7</name>
<protein>
    <submittedName>
        <fullName evidence="1">Uncharacterized protein</fullName>
    </submittedName>
</protein>
<gene>
    <name evidence="1" type="ORF">AJ80_08772</name>
</gene>
<organism evidence="1 2">
    <name type="scientific">Polytolypa hystricis (strain UAMH7299)</name>
    <dbReference type="NCBI Taxonomy" id="1447883"/>
    <lineage>
        <taxon>Eukaryota</taxon>
        <taxon>Fungi</taxon>
        <taxon>Dikarya</taxon>
        <taxon>Ascomycota</taxon>
        <taxon>Pezizomycotina</taxon>
        <taxon>Eurotiomycetes</taxon>
        <taxon>Eurotiomycetidae</taxon>
        <taxon>Onygenales</taxon>
        <taxon>Onygenales incertae sedis</taxon>
        <taxon>Polytolypa</taxon>
    </lineage>
</organism>
<dbReference type="OrthoDB" id="37297at2759"/>
<dbReference type="SUPFAM" id="SSF52833">
    <property type="entry name" value="Thioredoxin-like"/>
    <property type="match status" value="1"/>
</dbReference>